<dbReference type="InterPro" id="IPR012833">
    <property type="entry name" value="NrdD"/>
</dbReference>
<comment type="caution">
    <text evidence="5">The sequence shown here is derived from an EMBL/GenBank/DDBJ whole genome shotgun (WGS) entry which is preliminary data.</text>
</comment>
<evidence type="ECO:0000256" key="3">
    <source>
        <dbReference type="PROSITE-ProRule" id="PRU00492"/>
    </source>
</evidence>
<dbReference type="GO" id="GO:0009265">
    <property type="term" value="P:2'-deoxyribonucleotide biosynthetic process"/>
    <property type="evidence" value="ECO:0007669"/>
    <property type="project" value="TreeGrafter"/>
</dbReference>
<organism evidence="5 6">
    <name type="scientific">Candidatus Fimiplasma intestinipullorum</name>
    <dbReference type="NCBI Taxonomy" id="2840825"/>
    <lineage>
        <taxon>Bacteria</taxon>
        <taxon>Bacillati</taxon>
        <taxon>Bacillota</taxon>
        <taxon>Clostridia</taxon>
        <taxon>Eubacteriales</taxon>
        <taxon>Candidatus Fimiplasma</taxon>
    </lineage>
</organism>
<dbReference type="PANTHER" id="PTHR21075:SF0">
    <property type="entry name" value="ANAEROBIC RIBONUCLEOSIDE-TRIPHOSPHATE REDUCTASE"/>
    <property type="match status" value="1"/>
</dbReference>
<dbReference type="GO" id="GO:0006260">
    <property type="term" value="P:DNA replication"/>
    <property type="evidence" value="ECO:0007669"/>
    <property type="project" value="InterPro"/>
</dbReference>
<dbReference type="Proteomes" id="UP000824175">
    <property type="component" value="Unassembled WGS sequence"/>
</dbReference>
<dbReference type="GO" id="GO:0004748">
    <property type="term" value="F:ribonucleoside-diphosphate reductase activity, thioredoxin disulfide as acceptor"/>
    <property type="evidence" value="ECO:0007669"/>
    <property type="project" value="TreeGrafter"/>
</dbReference>
<dbReference type="SUPFAM" id="SSF51998">
    <property type="entry name" value="PFL-like glycyl radical enzymes"/>
    <property type="match status" value="1"/>
</dbReference>
<dbReference type="PANTHER" id="PTHR21075">
    <property type="entry name" value="ANAEROBIC RIBONUCLEOSIDE-TRIPHOSPHATE REDUCTASE"/>
    <property type="match status" value="1"/>
</dbReference>
<evidence type="ECO:0000256" key="2">
    <source>
        <dbReference type="ARBA" id="ARBA00022840"/>
    </source>
</evidence>
<keyword evidence="2 3" id="KW-0067">ATP-binding</keyword>
<dbReference type="EMBL" id="DVMJ01000004">
    <property type="protein sequence ID" value="HIU12553.1"/>
    <property type="molecule type" value="Genomic_DNA"/>
</dbReference>
<dbReference type="InterPro" id="IPR005144">
    <property type="entry name" value="ATP-cone_dom"/>
</dbReference>
<protein>
    <submittedName>
        <fullName evidence="5">Anaerobic ribonucleoside triphosphate reductase</fullName>
    </submittedName>
</protein>
<reference evidence="5" key="2">
    <citation type="journal article" date="2021" name="PeerJ">
        <title>Extensive microbial diversity within the chicken gut microbiome revealed by metagenomics and culture.</title>
        <authorList>
            <person name="Gilroy R."/>
            <person name="Ravi A."/>
            <person name="Getino M."/>
            <person name="Pursley I."/>
            <person name="Horton D.L."/>
            <person name="Alikhan N.F."/>
            <person name="Baker D."/>
            <person name="Gharbi K."/>
            <person name="Hall N."/>
            <person name="Watson M."/>
            <person name="Adriaenssens E.M."/>
            <person name="Foster-Nyarko E."/>
            <person name="Jarju S."/>
            <person name="Secka A."/>
            <person name="Antonio M."/>
            <person name="Oren A."/>
            <person name="Chaudhuri R.R."/>
            <person name="La Ragione R."/>
            <person name="Hildebrand F."/>
            <person name="Pallen M.J."/>
        </authorList>
    </citation>
    <scope>NUCLEOTIDE SEQUENCE</scope>
    <source>
        <strain evidence="5">CHK195-11698</strain>
    </source>
</reference>
<dbReference type="Gene3D" id="3.20.70.20">
    <property type="match status" value="1"/>
</dbReference>
<dbReference type="GO" id="GO:0005524">
    <property type="term" value="F:ATP binding"/>
    <property type="evidence" value="ECO:0007669"/>
    <property type="project" value="UniProtKB-UniRule"/>
</dbReference>
<evidence type="ECO:0000256" key="1">
    <source>
        <dbReference type="ARBA" id="ARBA00022741"/>
    </source>
</evidence>
<accession>A0A9D1KYI9</accession>
<evidence type="ECO:0000259" key="4">
    <source>
        <dbReference type="PROSITE" id="PS51161"/>
    </source>
</evidence>
<dbReference type="GO" id="GO:0031250">
    <property type="term" value="C:anaerobic ribonucleoside-triphosphate reductase complex"/>
    <property type="evidence" value="ECO:0007669"/>
    <property type="project" value="TreeGrafter"/>
</dbReference>
<evidence type="ECO:0000313" key="5">
    <source>
        <dbReference type="EMBL" id="HIU12553.1"/>
    </source>
</evidence>
<dbReference type="GO" id="GO:0008998">
    <property type="term" value="F:ribonucleoside-triphosphate reductase (thioredoxin) activity"/>
    <property type="evidence" value="ECO:0007669"/>
    <property type="project" value="InterPro"/>
</dbReference>
<feature type="domain" description="ATP-cone" evidence="4">
    <location>
        <begin position="2"/>
        <end position="94"/>
    </location>
</feature>
<proteinExistence type="predicted"/>
<keyword evidence="1 3" id="KW-0547">Nucleotide-binding</keyword>
<name>A0A9D1KYI9_9FIRM</name>
<dbReference type="AlphaFoldDB" id="A0A9D1KYI9"/>
<reference evidence="5" key="1">
    <citation type="submission" date="2020-10" db="EMBL/GenBank/DDBJ databases">
        <authorList>
            <person name="Gilroy R."/>
        </authorList>
    </citation>
    <scope>NUCLEOTIDE SEQUENCE</scope>
    <source>
        <strain evidence="5">CHK195-11698</strain>
    </source>
</reference>
<sequence length="674" mass="76008">MEYIRKRDGRLMAFDSEKIASAIYKAFKATDSQQTRQVARKIAEEVVARLNEAGSSLPTVELVQDMVEEVLIEKGYIRAAKAYILYRAERSRSREMNSRLMKTFESITLSKRQVTHSGNANINGDGPMGTMLRFGAEAAKTFNEMYVLKPSHARSHQKGEIDIHHMDFLTQTTACCQIDLSDLLAGGFSTGRGILREPNHITAYSVLCCIALQSNQNDQDDGQSIVNFDMTMAMGVKKSYRHHYYDHVRQALVLLCPDCDADTLVNQMQRDPAIQPDLAHSEMSQAHSFLRENGISAALTKRILDYACSEAVVRTNHETYQAMEALIHNLNTIYSRAGARVPESTINYGLDTSLEGRMVMENLLKATMAGIGQGTSAPFPVQILRLKKGINLEPGDPNYDLYQLALQVIQKRRMPYLAFADAPYNQEDVAYFGNGIRVYENVHDPLHQGPAKRGMLAYTSINLVRIALRAKGDMEWFFEELDRKLELVQKELMERYTILSQIKAYYYPFLMGQHVWLGSEKLESADPVGAVLKEGILGIGFIGLDQCLETMQMKDEESAYNLGISIVSHMRRFVDSLNASQELNYALISSMDKEACERLCELDRKAFKHHFDHYDPGFCLSHVTDPIKRVQAEALFHEFCSGGHISCLELDAKMDLEAVVKALRETPIGLLSFK</sequence>
<dbReference type="Pfam" id="PF03477">
    <property type="entry name" value="ATP-cone"/>
    <property type="match status" value="1"/>
</dbReference>
<gene>
    <name evidence="5" type="ORF">IAD15_00550</name>
</gene>
<dbReference type="Pfam" id="PF13597">
    <property type="entry name" value="NRDD"/>
    <property type="match status" value="1"/>
</dbReference>
<dbReference type="PROSITE" id="PS51161">
    <property type="entry name" value="ATP_CONE"/>
    <property type="match status" value="1"/>
</dbReference>
<evidence type="ECO:0000313" key="6">
    <source>
        <dbReference type="Proteomes" id="UP000824175"/>
    </source>
</evidence>